<accession>A0AAN7WF91</accession>
<evidence type="ECO:0000259" key="10">
    <source>
        <dbReference type="PROSITE" id="PS51194"/>
    </source>
</evidence>
<dbReference type="Pfam" id="PF00270">
    <property type="entry name" value="DEAD"/>
    <property type="match status" value="1"/>
</dbReference>
<dbReference type="SMART" id="SM00490">
    <property type="entry name" value="HELICc"/>
    <property type="match status" value="1"/>
</dbReference>
<keyword evidence="5 7" id="KW-0694">RNA-binding</keyword>
<feature type="domain" description="Helicase C-terminal" evidence="10">
    <location>
        <begin position="476"/>
        <end position="667"/>
    </location>
</feature>
<comment type="similarity">
    <text evidence="6">Belongs to the DEAD box helicase family.</text>
</comment>
<dbReference type="PROSITE" id="PS51194">
    <property type="entry name" value="HELICASE_CTER"/>
    <property type="match status" value="1"/>
</dbReference>
<evidence type="ECO:0000256" key="5">
    <source>
        <dbReference type="ARBA" id="ARBA00022884"/>
    </source>
</evidence>
<dbReference type="InterPro" id="IPR011545">
    <property type="entry name" value="DEAD/DEAH_box_helicase_dom"/>
</dbReference>
<evidence type="ECO:0000256" key="4">
    <source>
        <dbReference type="ARBA" id="ARBA00022840"/>
    </source>
</evidence>
<dbReference type="InterPro" id="IPR001650">
    <property type="entry name" value="Helicase_C-like"/>
</dbReference>
<proteinExistence type="inferred from homology"/>
<dbReference type="SUPFAM" id="SSF52540">
    <property type="entry name" value="P-loop containing nucleoside triphosphate hydrolases"/>
    <property type="match status" value="1"/>
</dbReference>
<dbReference type="GO" id="GO:0005524">
    <property type="term" value="F:ATP binding"/>
    <property type="evidence" value="ECO:0007669"/>
    <property type="project" value="UniProtKB-UniRule"/>
</dbReference>
<dbReference type="GO" id="GO:0003723">
    <property type="term" value="F:RNA binding"/>
    <property type="evidence" value="ECO:0007669"/>
    <property type="project" value="UniProtKB-UniRule"/>
</dbReference>
<reference evidence="12" key="1">
    <citation type="submission" date="2023-07" db="EMBL/GenBank/DDBJ databases">
        <title>A draft genome of Kazachstania heterogenica Y-27499.</title>
        <authorList>
            <person name="Donic C."/>
            <person name="Kralova J.S."/>
            <person name="Fidel L."/>
            <person name="Ben-Dor S."/>
            <person name="Jung S."/>
        </authorList>
    </citation>
    <scope>NUCLEOTIDE SEQUENCE [LARGE SCALE GENOMIC DNA]</scope>
    <source>
        <strain evidence="12">Y27499</strain>
    </source>
</reference>
<dbReference type="EMBL" id="JAWIZZ010000053">
    <property type="protein sequence ID" value="KAK5778235.1"/>
    <property type="molecule type" value="Genomic_DNA"/>
</dbReference>
<comment type="catalytic activity">
    <reaction evidence="7">
        <text>ATP + H2O = ADP + phosphate + H(+)</text>
        <dbReference type="Rhea" id="RHEA:13065"/>
        <dbReference type="ChEBI" id="CHEBI:15377"/>
        <dbReference type="ChEBI" id="CHEBI:15378"/>
        <dbReference type="ChEBI" id="CHEBI:30616"/>
        <dbReference type="ChEBI" id="CHEBI:43474"/>
        <dbReference type="ChEBI" id="CHEBI:456216"/>
        <dbReference type="EC" id="3.6.4.13"/>
    </reaction>
</comment>
<keyword evidence="2 6" id="KW-0378">Hydrolase</keyword>
<feature type="region of interest" description="Disordered" evidence="8">
    <location>
        <begin position="38"/>
        <end position="87"/>
    </location>
</feature>
<keyword evidence="3 6" id="KW-0347">Helicase</keyword>
<dbReference type="GO" id="GO:0070013">
    <property type="term" value="C:intracellular organelle lumen"/>
    <property type="evidence" value="ECO:0007669"/>
    <property type="project" value="UniProtKB-ARBA"/>
</dbReference>
<comment type="caution">
    <text evidence="11">The sequence shown here is derived from an EMBL/GenBank/DDBJ whole genome shotgun (WGS) entry which is preliminary data.</text>
</comment>
<dbReference type="PROSITE" id="PS51192">
    <property type="entry name" value="HELICASE_ATP_BIND_1"/>
    <property type="match status" value="1"/>
</dbReference>
<dbReference type="Gene3D" id="3.40.50.300">
    <property type="entry name" value="P-loop containing nucleotide triphosphate hydrolases"/>
    <property type="match status" value="2"/>
</dbReference>
<organism evidence="11 12">
    <name type="scientific">Arxiozyma heterogenica</name>
    <dbReference type="NCBI Taxonomy" id="278026"/>
    <lineage>
        <taxon>Eukaryota</taxon>
        <taxon>Fungi</taxon>
        <taxon>Dikarya</taxon>
        <taxon>Ascomycota</taxon>
        <taxon>Saccharomycotina</taxon>
        <taxon>Saccharomycetes</taxon>
        <taxon>Saccharomycetales</taxon>
        <taxon>Saccharomycetaceae</taxon>
        <taxon>Arxiozyma</taxon>
    </lineage>
</organism>
<dbReference type="Pfam" id="PF00271">
    <property type="entry name" value="Helicase_C"/>
    <property type="match status" value="1"/>
</dbReference>
<dbReference type="CDD" id="cd17956">
    <property type="entry name" value="DEADc_DDX51"/>
    <property type="match status" value="1"/>
</dbReference>
<evidence type="ECO:0000256" key="7">
    <source>
        <dbReference type="RuleBase" id="RU365068"/>
    </source>
</evidence>
<dbReference type="EC" id="3.6.4.13" evidence="7"/>
<feature type="compositionally biased region" description="Basic and acidic residues" evidence="8">
    <location>
        <begin position="39"/>
        <end position="52"/>
    </location>
</feature>
<evidence type="ECO:0000256" key="3">
    <source>
        <dbReference type="ARBA" id="ARBA00022806"/>
    </source>
</evidence>
<comment type="function">
    <text evidence="7">RNA helicase.</text>
</comment>
<keyword evidence="12" id="KW-1185">Reference proteome</keyword>
<evidence type="ECO:0000256" key="8">
    <source>
        <dbReference type="SAM" id="MobiDB-lite"/>
    </source>
</evidence>
<dbReference type="CDD" id="cd18787">
    <property type="entry name" value="SF2_C_DEAD"/>
    <property type="match status" value="1"/>
</dbReference>
<keyword evidence="1 6" id="KW-0547">Nucleotide-binding</keyword>
<dbReference type="PANTHER" id="PTHR24031">
    <property type="entry name" value="RNA HELICASE"/>
    <property type="match status" value="1"/>
</dbReference>
<protein>
    <recommendedName>
        <fullName evidence="7">ATP-dependent RNA helicase</fullName>
        <ecNumber evidence="7">3.6.4.13</ecNumber>
    </recommendedName>
</protein>
<feature type="domain" description="Helicase ATP-binding" evidence="9">
    <location>
        <begin position="249"/>
        <end position="431"/>
    </location>
</feature>
<dbReference type="GO" id="GO:0003724">
    <property type="term" value="F:RNA helicase activity"/>
    <property type="evidence" value="ECO:0007669"/>
    <property type="project" value="UniProtKB-EC"/>
</dbReference>
<dbReference type="SMART" id="SM00487">
    <property type="entry name" value="DEXDc"/>
    <property type="match status" value="1"/>
</dbReference>
<comment type="domain">
    <text evidence="7">The Q motif is unique to and characteristic of the DEAD box family of RNA helicases and controls ATP binding and hydrolysis.</text>
</comment>
<feature type="compositionally biased region" description="Acidic residues" evidence="8">
    <location>
        <begin position="53"/>
        <end position="69"/>
    </location>
</feature>
<evidence type="ECO:0000313" key="11">
    <source>
        <dbReference type="EMBL" id="KAK5778235.1"/>
    </source>
</evidence>
<evidence type="ECO:0000256" key="1">
    <source>
        <dbReference type="ARBA" id="ARBA00022741"/>
    </source>
</evidence>
<evidence type="ECO:0000313" key="12">
    <source>
        <dbReference type="Proteomes" id="UP001306508"/>
    </source>
</evidence>
<feature type="region of interest" description="Disordered" evidence="8">
    <location>
        <begin position="1"/>
        <end position="26"/>
    </location>
</feature>
<dbReference type="InterPro" id="IPR027417">
    <property type="entry name" value="P-loop_NTPase"/>
</dbReference>
<sequence>MFAQRFDPNNIIPVEKNDTSTSEKLSVVKPKSILPLKRTRYDRVSSNDHKSEEESEEEEDDDDDIDIDIDISSKKSDKDENFGNEEDLDHEVEIAVDNNTIINNPKKFDSVFSRFQQTISLQDKLISQQQEQQSIEDNNILNVDDQKTSHDLTQIPQPERIYPTLSKGTDKNSAESLAIGKIDTAFMLTKRIYYDKEMIKPFDYFKSDLDPRLLDNIIKNFSNTTFPIQTSMWTNILPQINSLLKVSKKNFTRRIGDQLINASTGSGKTLAYSVPLIQSLINRKCNKLRAIVLVPTRLLINQVGDTLLKLSNRTNLLIMMTNLDKSLREEHERLLKMEPDILIVTPGRLVDHLNLKSINLSNLKFLILDEADRLLNQSFQNWCSELLNHLSVDKSKIDPLPGNVIKMVFSATLTTNTGKLHDLDLYNPKLYMMNSVKLYNLPVNLKEYNIKIGTAKSIYKPLLLFKLINSTIVKKNTDESLSSTKKILIFIKSNEAAIRLKSLLSIIIESFSNSITDFSIDSINSNNTKLINKRILQKFTSINRNNSVNNPDTQKNVTQILITTDLMSRGIDINNITDVINYDLPISSQQYVHRCGRTARANNMGDVYNILVGKGEQSFWYNSIDIDISRTVGNEVDDSKSVEILKEIDAEAESKYMECLNTFKQQR</sequence>
<gene>
    <name evidence="11" type="ORF">RI543_003894</name>
</gene>
<evidence type="ECO:0000256" key="6">
    <source>
        <dbReference type="RuleBase" id="RU000492"/>
    </source>
</evidence>
<dbReference type="InterPro" id="IPR000629">
    <property type="entry name" value="RNA-helicase_DEAD-box_CS"/>
</dbReference>
<feature type="compositionally biased region" description="Basic and acidic residues" evidence="8">
    <location>
        <begin position="71"/>
        <end position="81"/>
    </location>
</feature>
<keyword evidence="4 6" id="KW-0067">ATP-binding</keyword>
<evidence type="ECO:0000259" key="9">
    <source>
        <dbReference type="PROSITE" id="PS51192"/>
    </source>
</evidence>
<name>A0AAN7WF91_9SACH</name>
<evidence type="ECO:0000256" key="2">
    <source>
        <dbReference type="ARBA" id="ARBA00022801"/>
    </source>
</evidence>
<dbReference type="AlphaFoldDB" id="A0AAN7WF91"/>
<dbReference type="PROSITE" id="PS00039">
    <property type="entry name" value="DEAD_ATP_HELICASE"/>
    <property type="match status" value="1"/>
</dbReference>
<dbReference type="InterPro" id="IPR014001">
    <property type="entry name" value="Helicase_ATP-bd"/>
</dbReference>
<dbReference type="Proteomes" id="UP001306508">
    <property type="component" value="Unassembled WGS sequence"/>
</dbReference>
<dbReference type="GO" id="GO:0016787">
    <property type="term" value="F:hydrolase activity"/>
    <property type="evidence" value="ECO:0007669"/>
    <property type="project" value="UniProtKB-KW"/>
</dbReference>